<evidence type="ECO:0000313" key="1">
    <source>
        <dbReference type="EMBL" id="KAK7313195.1"/>
    </source>
</evidence>
<protein>
    <submittedName>
        <fullName evidence="1">Uncharacterized protein</fullName>
    </submittedName>
</protein>
<accession>A0AAN9K8G7</accession>
<reference evidence="1 2" key="1">
    <citation type="submission" date="2024-01" db="EMBL/GenBank/DDBJ databases">
        <title>The genomes of 5 underutilized Papilionoideae crops provide insights into root nodulation and disease resistanc.</title>
        <authorList>
            <person name="Jiang F."/>
        </authorList>
    </citation>
    <scope>NUCLEOTIDE SEQUENCE [LARGE SCALE GENOMIC DNA]</scope>
    <source>
        <strain evidence="1">LVBAO_FW01</strain>
        <tissue evidence="1">Leaves</tissue>
    </source>
</reference>
<name>A0AAN9K8G7_CANGL</name>
<gene>
    <name evidence="1" type="ORF">VNO77_37700</name>
</gene>
<dbReference type="AlphaFoldDB" id="A0AAN9K8G7"/>
<sequence length="110" mass="12799">MENRTRRIMGANWSVTPNMTDHTSSDAIALLLYVQIRFHAKKQRLQWAPIMNLRAPRQDEPLLELHSVGLYPELVPYLASDDHGYKFRHYWATEDALQGATITTVYQPLF</sequence>
<evidence type="ECO:0000313" key="2">
    <source>
        <dbReference type="Proteomes" id="UP001367508"/>
    </source>
</evidence>
<proteinExistence type="predicted"/>
<dbReference type="EMBL" id="JAYMYQ010000009">
    <property type="protein sequence ID" value="KAK7313195.1"/>
    <property type="molecule type" value="Genomic_DNA"/>
</dbReference>
<dbReference type="Proteomes" id="UP001367508">
    <property type="component" value="Unassembled WGS sequence"/>
</dbReference>
<keyword evidence="2" id="KW-1185">Reference proteome</keyword>
<comment type="caution">
    <text evidence="1">The sequence shown here is derived from an EMBL/GenBank/DDBJ whole genome shotgun (WGS) entry which is preliminary data.</text>
</comment>
<organism evidence="1 2">
    <name type="scientific">Canavalia gladiata</name>
    <name type="common">Sword bean</name>
    <name type="synonym">Dolichos gladiatus</name>
    <dbReference type="NCBI Taxonomy" id="3824"/>
    <lineage>
        <taxon>Eukaryota</taxon>
        <taxon>Viridiplantae</taxon>
        <taxon>Streptophyta</taxon>
        <taxon>Embryophyta</taxon>
        <taxon>Tracheophyta</taxon>
        <taxon>Spermatophyta</taxon>
        <taxon>Magnoliopsida</taxon>
        <taxon>eudicotyledons</taxon>
        <taxon>Gunneridae</taxon>
        <taxon>Pentapetalae</taxon>
        <taxon>rosids</taxon>
        <taxon>fabids</taxon>
        <taxon>Fabales</taxon>
        <taxon>Fabaceae</taxon>
        <taxon>Papilionoideae</taxon>
        <taxon>50 kb inversion clade</taxon>
        <taxon>NPAAA clade</taxon>
        <taxon>indigoferoid/millettioid clade</taxon>
        <taxon>Phaseoleae</taxon>
        <taxon>Canavalia</taxon>
    </lineage>
</organism>